<dbReference type="Proteomes" id="UP001610563">
    <property type="component" value="Unassembled WGS sequence"/>
</dbReference>
<feature type="compositionally biased region" description="Pro residues" evidence="1">
    <location>
        <begin position="373"/>
        <end position="383"/>
    </location>
</feature>
<dbReference type="EMBL" id="JBFTWV010000062">
    <property type="protein sequence ID" value="KAL2793066.1"/>
    <property type="molecule type" value="Genomic_DNA"/>
</dbReference>
<evidence type="ECO:0000313" key="5">
    <source>
        <dbReference type="Proteomes" id="UP001610563"/>
    </source>
</evidence>
<accession>A0ABR4G222</accession>
<sequence>MVQRNFLLPCLFAVTVLSTGTSARDCYTNGYGGSSWLEVKTPQQLHQFEGCTTIIGTLKIVHSWTGPFFLPGVKNITGMLGAIGAVSSIELPDLEYAEEVLLLEQYPVKRLLLPRLKHVEKLYMYQRKGFSFDLGALESAGEIRMDGPWSNVSFPSLEKTEGRLSFETQWSGNRTPYRDTAPVDIELPVLRQVGELILAGDITSLSIPSLEVVGNGGLTVEAQQATLPVLSLPSLKGLDTLLSIRGYITSIDLGPLETTKAARYIHTYIPVEVHSELYEAGNINMGGELKTLNFTRLLDADSMAIRSNIPTECSDHVVWTYRYLHRPQEAGFCDEQSLIRAGRNSWADLNSPTPSSEPTPTPTPDWYTRPSSRPFPSPSPSPRPGLGSGAEVVIVAVFGVIFSLSIISFCMSRAKRMELPEEFEEETRHPLSKAEMEAADEEEVDRLFHGEVEDDYFDAPPPYAKHVRG</sequence>
<feature type="chain" id="PRO_5046741546" description="GPI anchored protein" evidence="3">
    <location>
        <begin position="24"/>
        <end position="469"/>
    </location>
</feature>
<evidence type="ECO:0000256" key="1">
    <source>
        <dbReference type="SAM" id="MobiDB-lite"/>
    </source>
</evidence>
<feature type="transmembrane region" description="Helical" evidence="2">
    <location>
        <begin position="392"/>
        <end position="411"/>
    </location>
</feature>
<proteinExistence type="predicted"/>
<feature type="signal peptide" evidence="3">
    <location>
        <begin position="1"/>
        <end position="23"/>
    </location>
</feature>
<comment type="caution">
    <text evidence="4">The sequence shown here is derived from an EMBL/GenBank/DDBJ whole genome shotgun (WGS) entry which is preliminary data.</text>
</comment>
<evidence type="ECO:0000256" key="3">
    <source>
        <dbReference type="SAM" id="SignalP"/>
    </source>
</evidence>
<keyword evidence="3" id="KW-0732">Signal</keyword>
<feature type="region of interest" description="Disordered" evidence="1">
    <location>
        <begin position="423"/>
        <end position="442"/>
    </location>
</feature>
<evidence type="ECO:0008006" key="6">
    <source>
        <dbReference type="Google" id="ProtNLM"/>
    </source>
</evidence>
<keyword evidence="2" id="KW-0812">Transmembrane</keyword>
<protein>
    <recommendedName>
        <fullName evidence="6">GPI anchored protein</fullName>
    </recommendedName>
</protein>
<keyword evidence="2" id="KW-1133">Transmembrane helix</keyword>
<reference evidence="4 5" key="1">
    <citation type="submission" date="2024-07" db="EMBL/GenBank/DDBJ databases">
        <title>Section-level genome sequencing and comparative genomics of Aspergillus sections Usti and Cavernicolus.</title>
        <authorList>
            <consortium name="Lawrence Berkeley National Laboratory"/>
            <person name="Nybo J.L."/>
            <person name="Vesth T.C."/>
            <person name="Theobald S."/>
            <person name="Frisvad J.C."/>
            <person name="Larsen T.O."/>
            <person name="Kjaerboelling I."/>
            <person name="Rothschild-Mancinelli K."/>
            <person name="Lyhne E.K."/>
            <person name="Kogle M.E."/>
            <person name="Barry K."/>
            <person name="Clum A."/>
            <person name="Na H."/>
            <person name="Ledsgaard L."/>
            <person name="Lin J."/>
            <person name="Lipzen A."/>
            <person name="Kuo A."/>
            <person name="Riley R."/>
            <person name="Mondo S."/>
            <person name="Labutti K."/>
            <person name="Haridas S."/>
            <person name="Pangalinan J."/>
            <person name="Salamov A.A."/>
            <person name="Simmons B.A."/>
            <person name="Magnuson J.K."/>
            <person name="Chen J."/>
            <person name="Drula E."/>
            <person name="Henrissat B."/>
            <person name="Wiebenga A."/>
            <person name="Lubbers R.J."/>
            <person name="Gomes A.C."/>
            <person name="Makela M.R."/>
            <person name="Stajich J."/>
            <person name="Grigoriev I.V."/>
            <person name="Mortensen U.H."/>
            <person name="De Vries R.P."/>
            <person name="Baker S.E."/>
            <person name="Andersen M.R."/>
        </authorList>
    </citation>
    <scope>NUCLEOTIDE SEQUENCE [LARGE SCALE GENOMIC DNA]</scope>
    <source>
        <strain evidence="4 5">CBS 209.92</strain>
    </source>
</reference>
<keyword evidence="5" id="KW-1185">Reference proteome</keyword>
<organism evidence="4 5">
    <name type="scientific">Aspergillus keveii</name>
    <dbReference type="NCBI Taxonomy" id="714993"/>
    <lineage>
        <taxon>Eukaryota</taxon>
        <taxon>Fungi</taxon>
        <taxon>Dikarya</taxon>
        <taxon>Ascomycota</taxon>
        <taxon>Pezizomycotina</taxon>
        <taxon>Eurotiomycetes</taxon>
        <taxon>Eurotiomycetidae</taxon>
        <taxon>Eurotiales</taxon>
        <taxon>Aspergillaceae</taxon>
        <taxon>Aspergillus</taxon>
        <taxon>Aspergillus subgen. Nidulantes</taxon>
    </lineage>
</organism>
<gene>
    <name evidence="4" type="ORF">BJX66DRAFT_306609</name>
</gene>
<evidence type="ECO:0000313" key="4">
    <source>
        <dbReference type="EMBL" id="KAL2793066.1"/>
    </source>
</evidence>
<name>A0ABR4G222_9EURO</name>
<dbReference type="SUPFAM" id="SSF52058">
    <property type="entry name" value="L domain-like"/>
    <property type="match status" value="1"/>
</dbReference>
<keyword evidence="2" id="KW-0472">Membrane</keyword>
<feature type="compositionally biased region" description="Basic and acidic residues" evidence="1">
    <location>
        <begin position="426"/>
        <end position="436"/>
    </location>
</feature>
<evidence type="ECO:0000256" key="2">
    <source>
        <dbReference type="SAM" id="Phobius"/>
    </source>
</evidence>
<feature type="region of interest" description="Disordered" evidence="1">
    <location>
        <begin position="345"/>
        <end position="386"/>
    </location>
</feature>